<evidence type="ECO:0000313" key="3">
    <source>
        <dbReference type="Proteomes" id="UP000629619"/>
    </source>
</evidence>
<keyword evidence="1" id="KW-1133">Transmembrane helix</keyword>
<dbReference type="RefSeq" id="WP_203683754.1">
    <property type="nucleotide sequence ID" value="NZ_BOMW01000062.1"/>
</dbReference>
<reference evidence="2" key="1">
    <citation type="submission" date="2021-01" db="EMBL/GenBank/DDBJ databases">
        <title>Whole genome shotgun sequence of Actinoplanes siamensis NBRC 109076.</title>
        <authorList>
            <person name="Komaki H."/>
            <person name="Tamura T."/>
        </authorList>
    </citation>
    <scope>NUCLEOTIDE SEQUENCE</scope>
    <source>
        <strain evidence="2">NBRC 109076</strain>
    </source>
</reference>
<proteinExistence type="predicted"/>
<evidence type="ECO:0000256" key="1">
    <source>
        <dbReference type="SAM" id="Phobius"/>
    </source>
</evidence>
<sequence length="49" mass="5227">MVAVDPYSRWRRAVYVAGVVVVCLLTAAVLLLLLACLIRLLPGTGSGTR</sequence>
<accession>A0A919TN60</accession>
<evidence type="ECO:0000313" key="2">
    <source>
        <dbReference type="EMBL" id="GIF08392.1"/>
    </source>
</evidence>
<comment type="caution">
    <text evidence="2">The sequence shown here is derived from an EMBL/GenBank/DDBJ whole genome shotgun (WGS) entry which is preliminary data.</text>
</comment>
<keyword evidence="3" id="KW-1185">Reference proteome</keyword>
<keyword evidence="1" id="KW-0472">Membrane</keyword>
<feature type="transmembrane region" description="Helical" evidence="1">
    <location>
        <begin position="15"/>
        <end position="41"/>
    </location>
</feature>
<dbReference type="Proteomes" id="UP000629619">
    <property type="component" value="Unassembled WGS sequence"/>
</dbReference>
<name>A0A919TN60_9ACTN</name>
<protein>
    <submittedName>
        <fullName evidence="2">Uncharacterized protein</fullName>
    </submittedName>
</protein>
<organism evidence="2 3">
    <name type="scientific">Actinoplanes siamensis</name>
    <dbReference type="NCBI Taxonomy" id="1223317"/>
    <lineage>
        <taxon>Bacteria</taxon>
        <taxon>Bacillati</taxon>
        <taxon>Actinomycetota</taxon>
        <taxon>Actinomycetes</taxon>
        <taxon>Micromonosporales</taxon>
        <taxon>Micromonosporaceae</taxon>
        <taxon>Actinoplanes</taxon>
    </lineage>
</organism>
<dbReference type="AlphaFoldDB" id="A0A919TN60"/>
<dbReference type="EMBL" id="BOMW01000062">
    <property type="protein sequence ID" value="GIF08392.1"/>
    <property type="molecule type" value="Genomic_DNA"/>
</dbReference>
<keyword evidence="1" id="KW-0812">Transmembrane</keyword>
<gene>
    <name evidence="2" type="ORF">Asi03nite_59300</name>
</gene>